<proteinExistence type="inferred from homology"/>
<keyword evidence="5" id="KW-1185">Reference proteome</keyword>
<evidence type="ECO:0000256" key="2">
    <source>
        <dbReference type="SAM" id="MobiDB-lite"/>
    </source>
</evidence>
<name>A0AAV9T990_9PEZI</name>
<dbReference type="Proteomes" id="UP001327957">
    <property type="component" value="Unassembled WGS sequence"/>
</dbReference>
<keyword evidence="1" id="KW-0479">Metal-binding</keyword>
<comment type="similarity">
    <text evidence="1">Belongs to the iron/ascorbate-dependent oxidoreductase family.</text>
</comment>
<dbReference type="PROSITE" id="PS51471">
    <property type="entry name" value="FE2OG_OXY"/>
    <property type="match status" value="1"/>
</dbReference>
<dbReference type="InterPro" id="IPR005123">
    <property type="entry name" value="Oxoglu/Fe-dep_dioxygenase_dom"/>
</dbReference>
<evidence type="ECO:0000313" key="5">
    <source>
        <dbReference type="Proteomes" id="UP001327957"/>
    </source>
</evidence>
<organism evidence="4 5">
    <name type="scientific">Colletotrichum tabaci</name>
    <dbReference type="NCBI Taxonomy" id="1209068"/>
    <lineage>
        <taxon>Eukaryota</taxon>
        <taxon>Fungi</taxon>
        <taxon>Dikarya</taxon>
        <taxon>Ascomycota</taxon>
        <taxon>Pezizomycotina</taxon>
        <taxon>Sordariomycetes</taxon>
        <taxon>Hypocreomycetidae</taxon>
        <taxon>Glomerellales</taxon>
        <taxon>Glomerellaceae</taxon>
        <taxon>Colletotrichum</taxon>
        <taxon>Colletotrichum destructivum species complex</taxon>
    </lineage>
</organism>
<feature type="region of interest" description="Disordered" evidence="2">
    <location>
        <begin position="92"/>
        <end position="116"/>
    </location>
</feature>
<dbReference type="AlphaFoldDB" id="A0AAV9T990"/>
<dbReference type="GO" id="GO:0016491">
    <property type="term" value="F:oxidoreductase activity"/>
    <property type="evidence" value="ECO:0007669"/>
    <property type="project" value="UniProtKB-KW"/>
</dbReference>
<dbReference type="EMBL" id="JASAOK010000044">
    <property type="protein sequence ID" value="KAK6213853.1"/>
    <property type="molecule type" value="Genomic_DNA"/>
</dbReference>
<dbReference type="PANTHER" id="PTHR33099">
    <property type="entry name" value="FE2OG DIOXYGENASE DOMAIN-CONTAINING PROTEIN"/>
    <property type="match status" value="1"/>
</dbReference>
<accession>A0AAV9T990</accession>
<gene>
    <name evidence="4" type="ORF">QIS74_09855</name>
</gene>
<evidence type="ECO:0000313" key="4">
    <source>
        <dbReference type="EMBL" id="KAK6213853.1"/>
    </source>
</evidence>
<evidence type="ECO:0000256" key="1">
    <source>
        <dbReference type="RuleBase" id="RU003682"/>
    </source>
</evidence>
<protein>
    <submittedName>
        <fullName evidence="4">Oxidoreductase</fullName>
    </submittedName>
</protein>
<sequence>MADTKENDNRKSDNSLEKELDYEDITIQAGESSKLRRKKNKDQKVKEEEDKQAQIKEAMFQAEISASISNARELPIGTFACGGEVPIYSSPEQVKEAHDRASAGNPDGTASGPVVLRWDAPKDSADSESARVVFPVSSDEDSKGFEKLLRDSSPATFGLEGQHVLDETYRKAQKLYASDFSTSFNPYELGIIDTVRKILLSSIRHEDYEWTIRAELYSLNIYSGPSGKFKAHVDTPRSTYQIGSLVVCLPMSHKDGELAVRHEGKTHTFDWSDKTANEAQPSIKWAAFYSDCEHEVFEVTKGHRVTLTYNLYATRGNCFLPSQSALDPTSLPLYRQVKNLISSERFQSKDRVLGYYSTHAYPHTEKKTGLPFCLKGIDMAMYEALRATGLNIRLCAVVDNPYGGWYGRRAWDRDLQEFSDSESTEEQGGVTADKAKLDRRNYRYMYDSDEVNDNVGDDAKDVPSQLIRPICPLINAGTCDGPDHLEQRLEDFGDRIDYKK</sequence>
<feature type="compositionally biased region" description="Basic and acidic residues" evidence="2">
    <location>
        <begin position="42"/>
        <end position="52"/>
    </location>
</feature>
<feature type="region of interest" description="Disordered" evidence="2">
    <location>
        <begin position="1"/>
        <end position="52"/>
    </location>
</feature>
<dbReference type="Gene3D" id="2.60.120.620">
    <property type="entry name" value="q2cbj1_9rhob like domain"/>
    <property type="match status" value="1"/>
</dbReference>
<evidence type="ECO:0000259" key="3">
    <source>
        <dbReference type="PROSITE" id="PS51471"/>
    </source>
</evidence>
<dbReference type="GO" id="GO:0046872">
    <property type="term" value="F:metal ion binding"/>
    <property type="evidence" value="ECO:0007669"/>
    <property type="project" value="UniProtKB-KW"/>
</dbReference>
<keyword evidence="1" id="KW-0408">Iron</keyword>
<keyword evidence="1" id="KW-0560">Oxidoreductase</keyword>
<reference evidence="4 5" key="1">
    <citation type="submission" date="2023-04" db="EMBL/GenBank/DDBJ databases">
        <title>Colletotrichum tabacum stain YC1 causing leaf anthracnose on Nicotiana tabacum(L.) cv.</title>
        <authorList>
            <person name="Ji Z."/>
            <person name="Wang M."/>
            <person name="Zhang J."/>
            <person name="Wang N."/>
            <person name="Zhou Z."/>
        </authorList>
    </citation>
    <scope>NUCLEOTIDE SEQUENCE [LARGE SCALE GENOMIC DNA]</scope>
    <source>
        <strain evidence="4 5">YC1</strain>
    </source>
</reference>
<feature type="compositionally biased region" description="Basic and acidic residues" evidence="2">
    <location>
        <begin position="1"/>
        <end position="19"/>
    </location>
</feature>
<comment type="caution">
    <text evidence="4">The sequence shown here is derived from an EMBL/GenBank/DDBJ whole genome shotgun (WGS) entry which is preliminary data.</text>
</comment>
<feature type="domain" description="Fe2OG dioxygenase" evidence="3">
    <location>
        <begin position="213"/>
        <end position="313"/>
    </location>
</feature>
<dbReference type="PANTHER" id="PTHR33099:SF7">
    <property type="entry name" value="MYND-TYPE DOMAIN-CONTAINING PROTEIN"/>
    <property type="match status" value="1"/>
</dbReference>